<feature type="domain" description="Signal transduction histidine kinase internal region" evidence="2">
    <location>
        <begin position="164"/>
        <end position="243"/>
    </location>
</feature>
<dbReference type="RefSeq" id="WP_138853445.1">
    <property type="nucleotide sequence ID" value="NZ_CP040710.1"/>
</dbReference>
<feature type="transmembrane region" description="Helical" evidence="1">
    <location>
        <begin position="38"/>
        <end position="57"/>
    </location>
</feature>
<keyword evidence="1" id="KW-0472">Membrane</keyword>
<feature type="transmembrane region" description="Helical" evidence="1">
    <location>
        <begin position="120"/>
        <end position="145"/>
    </location>
</feature>
<keyword evidence="3" id="KW-0418">Kinase</keyword>
<dbReference type="EMBL" id="CP040710">
    <property type="protein sequence ID" value="QCX01106.1"/>
    <property type="molecule type" value="Genomic_DNA"/>
</dbReference>
<dbReference type="InterPro" id="IPR010559">
    <property type="entry name" value="Sig_transdc_His_kin_internal"/>
</dbReference>
<reference evidence="3 4" key="1">
    <citation type="submission" date="2019-05" db="EMBL/GenBank/DDBJ databases">
        <title>Genome sequencing of F202Z8.</title>
        <authorList>
            <person name="Kwon Y.M."/>
        </authorList>
    </citation>
    <scope>NUCLEOTIDE SEQUENCE [LARGE SCALE GENOMIC DNA]</scope>
    <source>
        <strain evidence="3 4">F202Z8</strain>
    </source>
</reference>
<dbReference type="GO" id="GO:0000155">
    <property type="term" value="F:phosphorelay sensor kinase activity"/>
    <property type="evidence" value="ECO:0007669"/>
    <property type="project" value="InterPro"/>
</dbReference>
<keyword evidence="4" id="KW-1185">Reference proteome</keyword>
<dbReference type="KEGG" id="asag:FGM00_13640"/>
<evidence type="ECO:0000256" key="1">
    <source>
        <dbReference type="SAM" id="Phobius"/>
    </source>
</evidence>
<proteinExistence type="predicted"/>
<dbReference type="Gene3D" id="3.30.565.10">
    <property type="entry name" value="Histidine kinase-like ATPase, C-terminal domain"/>
    <property type="match status" value="1"/>
</dbReference>
<dbReference type="InterPro" id="IPR036890">
    <property type="entry name" value="HATPase_C_sf"/>
</dbReference>
<evidence type="ECO:0000313" key="3">
    <source>
        <dbReference type="EMBL" id="QCX01106.1"/>
    </source>
</evidence>
<protein>
    <submittedName>
        <fullName evidence="3">Histidine kinase</fullName>
    </submittedName>
</protein>
<organism evidence="3 4">
    <name type="scientific">Aggregatimonas sangjinii</name>
    <dbReference type="NCBI Taxonomy" id="2583587"/>
    <lineage>
        <taxon>Bacteria</taxon>
        <taxon>Pseudomonadati</taxon>
        <taxon>Bacteroidota</taxon>
        <taxon>Flavobacteriia</taxon>
        <taxon>Flavobacteriales</taxon>
        <taxon>Flavobacteriaceae</taxon>
        <taxon>Aggregatimonas</taxon>
    </lineage>
</organism>
<dbReference type="GO" id="GO:0016020">
    <property type="term" value="C:membrane"/>
    <property type="evidence" value="ECO:0007669"/>
    <property type="project" value="InterPro"/>
</dbReference>
<keyword evidence="3" id="KW-0808">Transferase</keyword>
<evidence type="ECO:0000259" key="2">
    <source>
        <dbReference type="Pfam" id="PF06580"/>
    </source>
</evidence>
<dbReference type="Pfam" id="PF06580">
    <property type="entry name" value="His_kinase"/>
    <property type="match status" value="1"/>
</dbReference>
<accession>A0A5B7SR58</accession>
<name>A0A5B7SR58_9FLAO</name>
<keyword evidence="1" id="KW-0812">Transmembrane</keyword>
<keyword evidence="1" id="KW-1133">Transmembrane helix</keyword>
<dbReference type="Proteomes" id="UP000310017">
    <property type="component" value="Chromosome"/>
</dbReference>
<sequence>MNLTQSNKEWLFWILQLVGWFSISAMIFTFPFGFSTKYIVYSFFTGGTMGILATSLFRYYLKNNIDIEVFGSASIKKLFVSFMGCSGFYYFLANIFEKIYESIWTRTPTELEWIAENVSFFSILINIMFTVLGWTIIYFVIKFILEANKNHLKQLTLNATLREAQLNTLKGQVNPHFMFNSLNNIRGLMLEDVEKSRNMITKLSEMLEYALEKNTVDSISLSEELEMVENYIALSKIQMEDRLTFEKSIARETLSISIPPMIIQLLIENAAKHGIADLKNGGVISLRTEKVADVLLITVSNTGKLRIAKDSTQLGLENIRQRIRLLYGDKASFAIEEVEDEVMATIKIPLI</sequence>
<dbReference type="SUPFAM" id="SSF55874">
    <property type="entry name" value="ATPase domain of HSP90 chaperone/DNA topoisomerase II/histidine kinase"/>
    <property type="match status" value="1"/>
</dbReference>
<dbReference type="PANTHER" id="PTHR34220">
    <property type="entry name" value="SENSOR HISTIDINE KINASE YPDA"/>
    <property type="match status" value="1"/>
</dbReference>
<dbReference type="OrthoDB" id="9809908at2"/>
<dbReference type="PANTHER" id="PTHR34220:SF7">
    <property type="entry name" value="SENSOR HISTIDINE KINASE YPDA"/>
    <property type="match status" value="1"/>
</dbReference>
<dbReference type="InterPro" id="IPR050640">
    <property type="entry name" value="Bact_2-comp_sensor_kinase"/>
</dbReference>
<feature type="transmembrane region" description="Helical" evidence="1">
    <location>
        <begin position="78"/>
        <end position="100"/>
    </location>
</feature>
<dbReference type="AlphaFoldDB" id="A0A5B7SR58"/>
<gene>
    <name evidence="3" type="ORF">FGM00_13640</name>
</gene>
<evidence type="ECO:0000313" key="4">
    <source>
        <dbReference type="Proteomes" id="UP000310017"/>
    </source>
</evidence>
<feature type="transmembrane region" description="Helical" evidence="1">
    <location>
        <begin position="12"/>
        <end position="32"/>
    </location>
</feature>